<dbReference type="NCBIfam" id="TIGR01730">
    <property type="entry name" value="RND_mfp"/>
    <property type="match status" value="1"/>
</dbReference>
<name>A0A662D486_UNCAE</name>
<evidence type="ECO:0000259" key="5">
    <source>
        <dbReference type="Pfam" id="PF25967"/>
    </source>
</evidence>
<feature type="compositionally biased region" description="Basic and acidic residues" evidence="3">
    <location>
        <begin position="336"/>
        <end position="345"/>
    </location>
</feature>
<dbReference type="Gene3D" id="2.40.50.100">
    <property type="match status" value="1"/>
</dbReference>
<dbReference type="GO" id="GO:1990281">
    <property type="term" value="C:efflux pump complex"/>
    <property type="evidence" value="ECO:0007669"/>
    <property type="project" value="TreeGrafter"/>
</dbReference>
<keyword evidence="2" id="KW-0175">Coiled coil</keyword>
<dbReference type="Pfam" id="PF25954">
    <property type="entry name" value="Beta-barrel_RND_2"/>
    <property type="match status" value="1"/>
</dbReference>
<dbReference type="PANTHER" id="PTHR30469:SF33">
    <property type="entry name" value="SLR1207 PROTEIN"/>
    <property type="match status" value="1"/>
</dbReference>
<feature type="domain" description="CusB-like beta-barrel" evidence="4">
    <location>
        <begin position="190"/>
        <end position="262"/>
    </location>
</feature>
<evidence type="ECO:0000256" key="1">
    <source>
        <dbReference type="ARBA" id="ARBA00009477"/>
    </source>
</evidence>
<evidence type="ECO:0000256" key="3">
    <source>
        <dbReference type="SAM" id="MobiDB-lite"/>
    </source>
</evidence>
<dbReference type="InterPro" id="IPR058792">
    <property type="entry name" value="Beta-barrel_RND_2"/>
</dbReference>
<dbReference type="AlphaFoldDB" id="A0A662D486"/>
<organism evidence="6 7">
    <name type="scientific">Aerophobetes bacterium</name>
    <dbReference type="NCBI Taxonomy" id="2030807"/>
    <lineage>
        <taxon>Bacteria</taxon>
        <taxon>Candidatus Aerophobota</taxon>
    </lineage>
</organism>
<dbReference type="Gene3D" id="6.20.50.140">
    <property type="match status" value="1"/>
</dbReference>
<dbReference type="Pfam" id="PF25967">
    <property type="entry name" value="RND-MFP_C"/>
    <property type="match status" value="1"/>
</dbReference>
<evidence type="ECO:0000313" key="7">
    <source>
        <dbReference type="Proteomes" id="UP000277457"/>
    </source>
</evidence>
<dbReference type="Gene3D" id="2.40.30.170">
    <property type="match status" value="1"/>
</dbReference>
<comment type="similarity">
    <text evidence="1">Belongs to the membrane fusion protein (MFP) (TC 8.A.1) family.</text>
</comment>
<evidence type="ECO:0000259" key="4">
    <source>
        <dbReference type="Pfam" id="PF25954"/>
    </source>
</evidence>
<protein>
    <recommendedName>
        <fullName evidence="8">Efflux RND transporter periplasmic adaptor subunit</fullName>
    </recommendedName>
</protein>
<accession>A0A662D486</accession>
<feature type="domain" description="Multidrug resistance protein MdtA-like C-terminal permuted SH3" evidence="5">
    <location>
        <begin position="270"/>
        <end position="329"/>
    </location>
</feature>
<dbReference type="InterPro" id="IPR006143">
    <property type="entry name" value="RND_pump_MFP"/>
</dbReference>
<dbReference type="InterPro" id="IPR058627">
    <property type="entry name" value="MdtA-like_C"/>
</dbReference>
<dbReference type="SUPFAM" id="SSF111369">
    <property type="entry name" value="HlyD-like secretion proteins"/>
    <property type="match status" value="1"/>
</dbReference>
<evidence type="ECO:0000313" key="6">
    <source>
        <dbReference type="EMBL" id="RLE08523.1"/>
    </source>
</evidence>
<dbReference type="Proteomes" id="UP000277457">
    <property type="component" value="Unassembled WGS sequence"/>
</dbReference>
<feature type="region of interest" description="Disordered" evidence="3">
    <location>
        <begin position="336"/>
        <end position="359"/>
    </location>
</feature>
<dbReference type="EMBL" id="QMPY01000020">
    <property type="protein sequence ID" value="RLE08523.1"/>
    <property type="molecule type" value="Genomic_DNA"/>
</dbReference>
<sequence length="359" mass="40073">MKRWVLWIIIATALVIGGVYAVPRYLYHTEQEPDLQSSLVTVKRGNITKMVSATGFLSSRRSEELAFGRGGRIKQIMIDEGDCVREGQILAKLEDEEERFSLLQAENALEEAKSELEAAKVSSSKNVIEERQRQVKERELELQLRKKDLEDTILKTPFSGVVSKIYVNEGEIVSASKNILRLIDTSKLFVDVSVDEVDISQVRIGQRARITVDAYPDEVFHGKVVYIAPETTTSSGLVVVETKIELEKADSKLKPGFTANADIIVGEARNVLLLPVEAVNERGMKKFAVVMKEGKPSLANITVGISDDTYVEIKSGLKEGELVLSSGLQNLIEVRRKQKEAEKKPQGPVRFPLPRPTRR</sequence>
<evidence type="ECO:0008006" key="8">
    <source>
        <dbReference type="Google" id="ProtNLM"/>
    </source>
</evidence>
<gene>
    <name evidence="6" type="ORF">DRZ78_00930</name>
</gene>
<dbReference type="PANTHER" id="PTHR30469">
    <property type="entry name" value="MULTIDRUG RESISTANCE PROTEIN MDTA"/>
    <property type="match status" value="1"/>
</dbReference>
<dbReference type="FunFam" id="2.40.30.170:FF:000010">
    <property type="entry name" value="Efflux RND transporter periplasmic adaptor subunit"/>
    <property type="match status" value="1"/>
</dbReference>
<dbReference type="GO" id="GO:0015562">
    <property type="term" value="F:efflux transmembrane transporter activity"/>
    <property type="evidence" value="ECO:0007669"/>
    <property type="project" value="TreeGrafter"/>
</dbReference>
<proteinExistence type="inferred from homology"/>
<evidence type="ECO:0000256" key="2">
    <source>
        <dbReference type="SAM" id="Coils"/>
    </source>
</evidence>
<reference evidence="6 7" key="1">
    <citation type="submission" date="2018-06" db="EMBL/GenBank/DDBJ databases">
        <title>Extensive metabolic versatility and redundancy in microbially diverse, dynamic hydrothermal sediments.</title>
        <authorList>
            <person name="Dombrowski N."/>
            <person name="Teske A."/>
            <person name="Baker B.J."/>
        </authorList>
    </citation>
    <scope>NUCLEOTIDE SEQUENCE [LARGE SCALE GENOMIC DNA]</scope>
    <source>
        <strain evidence="6">B7_G13</strain>
    </source>
</reference>
<comment type="caution">
    <text evidence="6">The sequence shown here is derived from an EMBL/GenBank/DDBJ whole genome shotgun (WGS) entry which is preliminary data.</text>
</comment>
<feature type="coiled-coil region" evidence="2">
    <location>
        <begin position="93"/>
        <end position="122"/>
    </location>
</feature>